<dbReference type="InterPro" id="IPR004111">
    <property type="entry name" value="Repressor_TetR_C"/>
</dbReference>
<proteinExistence type="predicted"/>
<dbReference type="EMBL" id="BAAALV010000010">
    <property type="protein sequence ID" value="GAA1925100.1"/>
    <property type="molecule type" value="Genomic_DNA"/>
</dbReference>
<gene>
    <name evidence="7" type="ORF">GCM10009688_32680</name>
</gene>
<evidence type="ECO:0000259" key="6">
    <source>
        <dbReference type="PROSITE" id="PS50977"/>
    </source>
</evidence>
<evidence type="ECO:0000256" key="1">
    <source>
        <dbReference type="ARBA" id="ARBA00023015"/>
    </source>
</evidence>
<dbReference type="InterPro" id="IPR001647">
    <property type="entry name" value="HTH_TetR"/>
</dbReference>
<evidence type="ECO:0000256" key="3">
    <source>
        <dbReference type="ARBA" id="ARBA00023163"/>
    </source>
</evidence>
<dbReference type="Gene3D" id="1.10.10.60">
    <property type="entry name" value="Homeodomain-like"/>
    <property type="match status" value="1"/>
</dbReference>
<evidence type="ECO:0000256" key="5">
    <source>
        <dbReference type="SAM" id="MobiDB-lite"/>
    </source>
</evidence>
<reference evidence="7 8" key="1">
    <citation type="journal article" date="2019" name="Int. J. Syst. Evol. Microbiol.">
        <title>The Global Catalogue of Microorganisms (GCM) 10K type strain sequencing project: providing services to taxonomists for standard genome sequencing and annotation.</title>
        <authorList>
            <consortium name="The Broad Institute Genomics Platform"/>
            <consortium name="The Broad Institute Genome Sequencing Center for Infectious Disease"/>
            <person name="Wu L."/>
            <person name="Ma J."/>
        </authorList>
    </citation>
    <scope>NUCLEOTIDE SEQUENCE [LARGE SCALE GENOMIC DNA]</scope>
    <source>
        <strain evidence="7 8">JCM 13316</strain>
    </source>
</reference>
<dbReference type="PANTHER" id="PTHR30055:SF239">
    <property type="entry name" value="TRANSCRIPTIONAL REGULATORY PROTEIN"/>
    <property type="match status" value="1"/>
</dbReference>
<organism evidence="7 8">
    <name type="scientific">Arthrobacter gandavensis</name>
    <dbReference type="NCBI Taxonomy" id="169960"/>
    <lineage>
        <taxon>Bacteria</taxon>
        <taxon>Bacillati</taxon>
        <taxon>Actinomycetota</taxon>
        <taxon>Actinomycetes</taxon>
        <taxon>Micrococcales</taxon>
        <taxon>Micrococcaceae</taxon>
        <taxon>Arthrobacter</taxon>
    </lineage>
</organism>
<comment type="caution">
    <text evidence="7">The sequence shown here is derived from an EMBL/GenBank/DDBJ whole genome shotgun (WGS) entry which is preliminary data.</text>
</comment>
<keyword evidence="1" id="KW-0805">Transcription regulation</keyword>
<dbReference type="SUPFAM" id="SSF48498">
    <property type="entry name" value="Tetracyclin repressor-like, C-terminal domain"/>
    <property type="match status" value="1"/>
</dbReference>
<dbReference type="InterPro" id="IPR036271">
    <property type="entry name" value="Tet_transcr_reg_TetR-rel_C_sf"/>
</dbReference>
<evidence type="ECO:0000256" key="4">
    <source>
        <dbReference type="PROSITE-ProRule" id="PRU00335"/>
    </source>
</evidence>
<evidence type="ECO:0000313" key="8">
    <source>
        <dbReference type="Proteomes" id="UP001500784"/>
    </source>
</evidence>
<dbReference type="Gene3D" id="1.10.357.10">
    <property type="entry name" value="Tetracycline Repressor, domain 2"/>
    <property type="match status" value="1"/>
</dbReference>
<feature type="region of interest" description="Disordered" evidence="5">
    <location>
        <begin position="1"/>
        <end position="30"/>
    </location>
</feature>
<accession>A0ABN2PLS3</accession>
<name>A0ABN2PLS3_9MICC</name>
<keyword evidence="2 4" id="KW-0238">DNA-binding</keyword>
<evidence type="ECO:0000256" key="2">
    <source>
        <dbReference type="ARBA" id="ARBA00023125"/>
    </source>
</evidence>
<feature type="domain" description="HTH tetR-type" evidence="6">
    <location>
        <begin position="28"/>
        <end position="88"/>
    </location>
</feature>
<dbReference type="InterPro" id="IPR050109">
    <property type="entry name" value="HTH-type_TetR-like_transc_reg"/>
</dbReference>
<keyword evidence="8" id="KW-1185">Reference proteome</keyword>
<dbReference type="Proteomes" id="UP001500784">
    <property type="component" value="Unassembled WGS sequence"/>
</dbReference>
<dbReference type="InterPro" id="IPR009057">
    <property type="entry name" value="Homeodomain-like_sf"/>
</dbReference>
<protein>
    <recommendedName>
        <fullName evidence="6">HTH tetR-type domain-containing protein</fullName>
    </recommendedName>
</protein>
<evidence type="ECO:0000313" key="7">
    <source>
        <dbReference type="EMBL" id="GAA1925100.1"/>
    </source>
</evidence>
<dbReference type="SUPFAM" id="SSF46689">
    <property type="entry name" value="Homeodomain-like"/>
    <property type="match status" value="1"/>
</dbReference>
<dbReference type="Pfam" id="PF02909">
    <property type="entry name" value="TetR_C_1"/>
    <property type="match status" value="1"/>
</dbReference>
<feature type="DNA-binding region" description="H-T-H motif" evidence="4">
    <location>
        <begin position="51"/>
        <end position="70"/>
    </location>
</feature>
<keyword evidence="3" id="KW-0804">Transcription</keyword>
<sequence length="242" mass="27075">MEMTRIGRKGFEKMAQAQPTPPQERRNRLDPGSIIDAVLRLARQEPGERLTVRKLGQELEVDATAVYRHFRNRDAVIRAALDRLFNLSLQRTQAAAAGQDWRTRLETYISELLEAFMQHPALGSESFATDTYGPGELQAIEFVLECLTDAGLAPDRVVHYYAALESYTLALGTGISMEVQRRPGSAGQEPWLNPGIFTRLSGYPLLDQHHADLRRLDSQTAFRAGLTAILDSAERESRPAAR</sequence>
<dbReference type="PANTHER" id="PTHR30055">
    <property type="entry name" value="HTH-TYPE TRANSCRIPTIONAL REGULATOR RUTR"/>
    <property type="match status" value="1"/>
</dbReference>
<dbReference type="PROSITE" id="PS50977">
    <property type="entry name" value="HTH_TETR_2"/>
    <property type="match status" value="1"/>
</dbReference>
<dbReference type="Pfam" id="PF00440">
    <property type="entry name" value="TetR_N"/>
    <property type="match status" value="1"/>
</dbReference>